<dbReference type="Proteomes" id="UP000682358">
    <property type="component" value="Plasmid p15628B_125"/>
</dbReference>
<dbReference type="GO" id="GO:0006355">
    <property type="term" value="P:regulation of DNA-templated transcription"/>
    <property type="evidence" value="ECO:0007669"/>
    <property type="project" value="InterPro"/>
</dbReference>
<evidence type="ECO:0000313" key="2">
    <source>
        <dbReference type="EMBL" id="WHT96074.1"/>
    </source>
</evidence>
<name>A0AAJ6JXV6_PRORE</name>
<dbReference type="RefSeq" id="WP_283656912.1">
    <property type="nucleotide sequence ID" value="NZ_CP123367.1"/>
</dbReference>
<organism evidence="2 3">
    <name type="scientific">Providencia rettgeri</name>
    <dbReference type="NCBI Taxonomy" id="587"/>
    <lineage>
        <taxon>Bacteria</taxon>
        <taxon>Pseudomonadati</taxon>
        <taxon>Pseudomonadota</taxon>
        <taxon>Gammaproteobacteria</taxon>
        <taxon>Enterobacterales</taxon>
        <taxon>Morganellaceae</taxon>
        <taxon>Providencia</taxon>
    </lineage>
</organism>
<dbReference type="Pfam" id="PF22513">
    <property type="entry name" value="FitA-like_RHH"/>
    <property type="match status" value="1"/>
</dbReference>
<gene>
    <name evidence="2" type="ORF">KOF27_21970</name>
</gene>
<protein>
    <recommendedName>
        <fullName evidence="1">Antitoxin FitA-like ribbon-helix-helix domain-containing protein</fullName>
    </recommendedName>
</protein>
<dbReference type="InterPro" id="IPR053853">
    <property type="entry name" value="FitA-like_RHH"/>
</dbReference>
<evidence type="ECO:0000259" key="1">
    <source>
        <dbReference type="Pfam" id="PF22513"/>
    </source>
</evidence>
<dbReference type="EMBL" id="CP123374">
    <property type="protein sequence ID" value="WHT96074.1"/>
    <property type="molecule type" value="Genomic_DNA"/>
</dbReference>
<feature type="domain" description="Antitoxin FitA-like ribbon-helix-helix" evidence="1">
    <location>
        <begin position="4"/>
        <end position="40"/>
    </location>
</feature>
<evidence type="ECO:0000313" key="3">
    <source>
        <dbReference type="Proteomes" id="UP000682358"/>
    </source>
</evidence>
<accession>A0AAJ6JXV6</accession>
<dbReference type="SUPFAM" id="SSF47598">
    <property type="entry name" value="Ribbon-helix-helix"/>
    <property type="match status" value="1"/>
</dbReference>
<dbReference type="InterPro" id="IPR010985">
    <property type="entry name" value="Ribbon_hlx_hlx"/>
</dbReference>
<keyword evidence="2" id="KW-0614">Plasmid</keyword>
<dbReference type="AlphaFoldDB" id="A0AAJ6JXV6"/>
<sequence>MKRLTIRNIPEDIYAEFEKQASINERSVESHARYIVTNAVTSKVKQSGSEMYQHELTNRLNYLMSLVKNIPTEMNLHPALLAERLGEKNPLNVMNWFSGHATPDFSQIEHLALYTGCNPEWLKFGTNRPFPIKSMQRLNRKGEGYSDALTLLEPDFKGNPIQKIHIMRINNEVGNILILREFENTLNTDFFMTNLHLSENIGNAGFHDLCDFFSILQNLYLFYTNNSIFIKSYDLNENSFKFYFEERDCHPLKILKECAHESVWWEDIWHQKMLEERNAEENGYFWPNDKPLIDRIISHLNSQNRLLDCETVDLISRYSFGDDSQNEKYKLK</sequence>
<geneLocation type="plasmid" evidence="2 3">
    <name>p15628B_125</name>
</geneLocation>
<reference evidence="2" key="1">
    <citation type="submission" date="2023-04" db="EMBL/GenBank/DDBJ databases">
        <title>Co-integrate Col3M blaNDM-1-harbouring plasmids in clinical Providencia rettgeri isolates from Argentina.</title>
        <authorList>
            <person name="de Belder D."/>
            <person name="Martino F."/>
            <person name="Tijet N."/>
            <person name="Melano R.G."/>
            <person name="Faccone D."/>
            <person name="de Mendieta J.M."/>
            <person name="Rapoport M."/>
            <person name="Albornoz E."/>
            <person name="Petroni A."/>
            <person name="Tuduri E."/>
            <person name="Derdoy L."/>
            <person name="Cogut S."/>
            <person name="Errecalde L."/>
            <person name="Pasteran F."/>
            <person name="Corso A."/>
            <person name="Gomez S.A."/>
        </authorList>
    </citation>
    <scope>NUCLEOTIDE SEQUENCE</scope>
    <source>
        <strain evidence="2">PreM15628</strain>
        <plasmid evidence="2">p15628B_125</plasmid>
    </source>
</reference>
<proteinExistence type="predicted"/>